<reference evidence="1 2" key="2">
    <citation type="submission" date="2017-06" db="EMBL/GenBank/DDBJ databases">
        <authorList>
            <person name="Kim H.J."/>
            <person name="Triplett B.A."/>
        </authorList>
    </citation>
    <scope>NUCLEOTIDE SEQUENCE [LARGE SCALE GENOMIC DNA]</scope>
    <source>
        <strain evidence="1 2">BZC3</strain>
    </source>
</reference>
<dbReference type="Pfam" id="PF05742">
    <property type="entry name" value="TANGO2"/>
    <property type="match status" value="1"/>
</dbReference>
<protein>
    <recommendedName>
        <fullName evidence="3">NRDE family protein</fullName>
    </recommendedName>
</protein>
<dbReference type="EMBL" id="CP021995">
    <property type="protein sequence ID" value="ASD26291.1"/>
    <property type="molecule type" value="Genomic_DNA"/>
</dbReference>
<evidence type="ECO:0000313" key="1">
    <source>
        <dbReference type="EMBL" id="ASD26291.1"/>
    </source>
</evidence>
<evidence type="ECO:0008006" key="3">
    <source>
        <dbReference type="Google" id="ProtNLM"/>
    </source>
</evidence>
<sequence>MCVLTLAWDIHPDWLLVAAGNRDEAHARPSAPLARWGDGSGVIGGRDLQSGGMWLGVSEPHPRFAVVTNVTGQGAPNPDRLSRGGLVHDALASRAPFASPELSRFNAFNLIVIAEDAAMERTNRPEPLSRSLAPGWHALSNGLLDAAWDRKERLTEAAQAWLAAAPRQPEGLLASLDDREQGRPAKADRPIFLLNDLYGTRCSTVVAVDRAGRGRIWERRFDAVGAVTGETEIAFHWLI</sequence>
<evidence type="ECO:0000313" key="2">
    <source>
        <dbReference type="Proteomes" id="UP000197024"/>
    </source>
</evidence>
<dbReference type="PANTHER" id="PTHR17985:SF8">
    <property type="entry name" value="TRANSPORT AND GOLGI ORGANIZATION PROTEIN 2 HOMOLOG"/>
    <property type="match status" value="1"/>
</dbReference>
<organism evidence="1 2">
    <name type="scientific">Brevundimonas diminuta</name>
    <name type="common">Pseudomonas diminuta</name>
    <dbReference type="NCBI Taxonomy" id="293"/>
    <lineage>
        <taxon>Bacteria</taxon>
        <taxon>Pseudomonadati</taxon>
        <taxon>Pseudomonadota</taxon>
        <taxon>Alphaproteobacteria</taxon>
        <taxon>Caulobacterales</taxon>
        <taxon>Caulobacteraceae</taxon>
        <taxon>Brevundimonas</taxon>
    </lineage>
</organism>
<reference evidence="1 2" key="1">
    <citation type="submission" date="2017-06" db="EMBL/GenBank/DDBJ databases">
        <title>Biodegradation of gentamicin by bacterial consortia AMQD4 in synthetic medium and raw gentamicin sewage.</title>
        <authorList>
            <person name="Chang H."/>
            <person name="Feng Y."/>
            <person name="Li Z."/>
            <person name="Xue J."/>
            <person name="Cheng D."/>
        </authorList>
    </citation>
    <scope>NUCLEOTIDE SEQUENCE [LARGE SCALE GENOMIC DNA]</scope>
    <source>
        <strain evidence="1 2">BZC3</strain>
    </source>
</reference>
<dbReference type="RefSeq" id="WP_088410318.1">
    <property type="nucleotide sequence ID" value="NZ_CP021995.1"/>
</dbReference>
<dbReference type="InterPro" id="IPR008551">
    <property type="entry name" value="TANGO2"/>
</dbReference>
<proteinExistence type="predicted"/>
<accession>A0A1Z3LVV6</accession>
<dbReference type="AlphaFoldDB" id="A0A1Z3LVV6"/>
<dbReference type="Proteomes" id="UP000197024">
    <property type="component" value="Chromosome"/>
</dbReference>
<gene>
    <name evidence="1" type="ORF">CD943_04920</name>
</gene>
<name>A0A1Z3LVV6_BREDI</name>
<dbReference type="PANTHER" id="PTHR17985">
    <property type="entry name" value="SER/THR-RICH PROTEIN T10 IN DGCR REGION"/>
    <property type="match status" value="1"/>
</dbReference>